<name>A0A0U4B2G7_9CAUD</name>
<keyword evidence="3" id="KW-1185">Reference proteome</keyword>
<dbReference type="GO" id="GO:0008270">
    <property type="term" value="F:zinc ion binding"/>
    <property type="evidence" value="ECO:0007669"/>
    <property type="project" value="InterPro"/>
</dbReference>
<gene>
    <name evidence="2" type="primary">65</name>
    <name evidence="2" type="ORF">GALAXY_65</name>
</gene>
<keyword evidence="2" id="KW-0540">Nuclease</keyword>
<dbReference type="GO" id="GO:0003676">
    <property type="term" value="F:nucleic acid binding"/>
    <property type="evidence" value="ECO:0007669"/>
    <property type="project" value="InterPro"/>
</dbReference>
<dbReference type="GeneID" id="40069931"/>
<dbReference type="KEGG" id="vg:40069931"/>
<feature type="domain" description="HNH" evidence="1">
    <location>
        <begin position="38"/>
        <end position="79"/>
    </location>
</feature>
<dbReference type="InterPro" id="IPR002711">
    <property type="entry name" value="HNH"/>
</dbReference>
<accession>A0A0U4B2G7</accession>
<proteinExistence type="predicted"/>
<dbReference type="GO" id="GO:0004519">
    <property type="term" value="F:endonuclease activity"/>
    <property type="evidence" value="ECO:0007669"/>
    <property type="project" value="UniProtKB-KW"/>
</dbReference>
<dbReference type="OrthoDB" id="24202at10239"/>
<dbReference type="Proteomes" id="UP000223164">
    <property type="component" value="Segment"/>
</dbReference>
<reference evidence="2 3" key="1">
    <citation type="submission" date="2015-11" db="EMBL/GenBank/DDBJ databases">
        <authorList>
            <person name="Park Y."/>
            <person name="Guerrero C.A."/>
            <person name="Garlena R.A."/>
            <person name="Russell D.A."/>
            <person name="Pope W.H."/>
            <person name="Jacobs-Sera D."/>
            <person name="Hendrix R.W."/>
            <person name="Hatfull G.F."/>
        </authorList>
    </citation>
    <scope>NUCLEOTIDE SEQUENCE [LARGE SCALE GENOMIC DNA]</scope>
</reference>
<dbReference type="Pfam" id="PF01844">
    <property type="entry name" value="HNH"/>
    <property type="match status" value="1"/>
</dbReference>
<organism evidence="2 3">
    <name type="scientific">Arthrobacter phage Galaxy</name>
    <dbReference type="NCBI Taxonomy" id="1772326"/>
    <lineage>
        <taxon>Viruses</taxon>
        <taxon>Duplodnaviria</taxon>
        <taxon>Heunggongvirae</taxon>
        <taxon>Uroviricota</taxon>
        <taxon>Caudoviricetes</taxon>
        <taxon>Galaxyvirus</taxon>
        <taxon>Galaxyvirus galaxy</taxon>
    </lineage>
</organism>
<evidence type="ECO:0000313" key="3">
    <source>
        <dbReference type="Proteomes" id="UP000223164"/>
    </source>
</evidence>
<evidence type="ECO:0000313" key="2">
    <source>
        <dbReference type="EMBL" id="ALY08909.1"/>
    </source>
</evidence>
<dbReference type="EMBL" id="KU160644">
    <property type="protein sequence ID" value="ALY08909.1"/>
    <property type="molecule type" value="Genomic_DNA"/>
</dbReference>
<dbReference type="SMR" id="A0A0U4B2G7"/>
<dbReference type="Gene3D" id="1.10.30.50">
    <property type="match status" value="1"/>
</dbReference>
<sequence length="92" mass="10170">MAEYRNSRKQKANRAALKAERRPNCWLCGGAIDYDAGDDDDNSFSADHIKPWSTHPELREDYGNLAAAHLGCNKSRGNKAPPAGLGLLSRTW</sequence>
<keyword evidence="2" id="KW-0378">Hydrolase</keyword>
<dbReference type="RefSeq" id="YP_009594411.1">
    <property type="nucleotide sequence ID" value="NC_041876.1"/>
</dbReference>
<protein>
    <submittedName>
        <fullName evidence="2">HNH endonuclease</fullName>
    </submittedName>
</protein>
<evidence type="ECO:0000259" key="1">
    <source>
        <dbReference type="Pfam" id="PF01844"/>
    </source>
</evidence>
<keyword evidence="2" id="KW-0255">Endonuclease</keyword>